<dbReference type="InterPro" id="IPR010982">
    <property type="entry name" value="Lambda_DNA-bd_dom_sf"/>
</dbReference>
<accession>A0A1H4BMK6</accession>
<dbReference type="Gene3D" id="1.10.260.40">
    <property type="entry name" value="lambda repressor-like DNA-binding domains"/>
    <property type="match status" value="1"/>
</dbReference>
<gene>
    <name evidence="3" type="ORF">SAMN05443550_103404</name>
</gene>
<dbReference type="PROSITE" id="PS50943">
    <property type="entry name" value="HTH_CROC1"/>
    <property type="match status" value="1"/>
</dbReference>
<dbReference type="PANTHER" id="PTHR46558">
    <property type="entry name" value="TRACRIPTIONAL REGULATORY PROTEIN-RELATED-RELATED"/>
    <property type="match status" value="1"/>
</dbReference>
<evidence type="ECO:0000313" key="3">
    <source>
        <dbReference type="EMBL" id="SEA49317.1"/>
    </source>
</evidence>
<protein>
    <submittedName>
        <fullName evidence="3">DNA-binding transcriptional regulator, XRE-family HTH domain</fullName>
    </submittedName>
</protein>
<dbReference type="Proteomes" id="UP000198850">
    <property type="component" value="Unassembled WGS sequence"/>
</dbReference>
<organism evidence="3 4">
    <name type="scientific">Pedobacter hartonius</name>
    <dbReference type="NCBI Taxonomy" id="425514"/>
    <lineage>
        <taxon>Bacteria</taxon>
        <taxon>Pseudomonadati</taxon>
        <taxon>Bacteroidota</taxon>
        <taxon>Sphingobacteriia</taxon>
        <taxon>Sphingobacteriales</taxon>
        <taxon>Sphingobacteriaceae</taxon>
        <taxon>Pedobacter</taxon>
    </lineage>
</organism>
<proteinExistence type="predicted"/>
<feature type="domain" description="HTH cro/C1-type" evidence="2">
    <location>
        <begin position="8"/>
        <end position="62"/>
    </location>
</feature>
<keyword evidence="4" id="KW-1185">Reference proteome</keyword>
<keyword evidence="1 3" id="KW-0238">DNA-binding</keyword>
<dbReference type="STRING" id="425514.SAMN05443550_103404"/>
<dbReference type="Pfam" id="PF01381">
    <property type="entry name" value="HTH_3"/>
    <property type="match status" value="1"/>
</dbReference>
<reference evidence="3 4" key="1">
    <citation type="submission" date="2016-10" db="EMBL/GenBank/DDBJ databases">
        <authorList>
            <person name="de Groot N.N."/>
        </authorList>
    </citation>
    <scope>NUCLEOTIDE SEQUENCE [LARGE SCALE GENOMIC DNA]</scope>
    <source>
        <strain evidence="3 4">DSM 19033</strain>
    </source>
</reference>
<dbReference type="PANTHER" id="PTHR46558:SF4">
    <property type="entry name" value="DNA-BIDING PHAGE PROTEIN"/>
    <property type="match status" value="1"/>
</dbReference>
<dbReference type="GO" id="GO:0003677">
    <property type="term" value="F:DNA binding"/>
    <property type="evidence" value="ECO:0007669"/>
    <property type="project" value="UniProtKB-KW"/>
</dbReference>
<dbReference type="InterPro" id="IPR001387">
    <property type="entry name" value="Cro/C1-type_HTH"/>
</dbReference>
<sequence length="109" mass="12739">MNIVGHNIKKLRQKMEWNQAEVAKRLEISIPAYSKIETGITEIGLTRLFQIAQLFEVSPADILLEEQDHPEVISSDEIIRLQEELRIKDDEVIKLQQKAIELYEELVRK</sequence>
<evidence type="ECO:0000256" key="1">
    <source>
        <dbReference type="ARBA" id="ARBA00023125"/>
    </source>
</evidence>
<dbReference type="AlphaFoldDB" id="A0A1H4BMK6"/>
<evidence type="ECO:0000313" key="4">
    <source>
        <dbReference type="Proteomes" id="UP000198850"/>
    </source>
</evidence>
<dbReference type="SMART" id="SM00530">
    <property type="entry name" value="HTH_XRE"/>
    <property type="match status" value="1"/>
</dbReference>
<dbReference type="SUPFAM" id="SSF47413">
    <property type="entry name" value="lambda repressor-like DNA-binding domains"/>
    <property type="match status" value="1"/>
</dbReference>
<dbReference type="OrthoDB" id="795038at2"/>
<dbReference type="CDD" id="cd00093">
    <property type="entry name" value="HTH_XRE"/>
    <property type="match status" value="1"/>
</dbReference>
<dbReference type="EMBL" id="FNRA01000003">
    <property type="protein sequence ID" value="SEA49317.1"/>
    <property type="molecule type" value="Genomic_DNA"/>
</dbReference>
<evidence type="ECO:0000259" key="2">
    <source>
        <dbReference type="PROSITE" id="PS50943"/>
    </source>
</evidence>
<name>A0A1H4BMK6_9SPHI</name>